<keyword evidence="3" id="KW-1185">Reference proteome</keyword>
<evidence type="ECO:0000256" key="1">
    <source>
        <dbReference type="SAM" id="Phobius"/>
    </source>
</evidence>
<evidence type="ECO:0000313" key="2">
    <source>
        <dbReference type="EMBL" id="MFC0560326.1"/>
    </source>
</evidence>
<dbReference type="SUPFAM" id="SSF103473">
    <property type="entry name" value="MFS general substrate transporter"/>
    <property type="match status" value="1"/>
</dbReference>
<gene>
    <name evidence="2" type="ORF">ACFFH4_14930</name>
</gene>
<feature type="transmembrane region" description="Helical" evidence="1">
    <location>
        <begin position="45"/>
        <end position="64"/>
    </location>
</feature>
<dbReference type="EMBL" id="JBHLTR010000022">
    <property type="protein sequence ID" value="MFC0560326.1"/>
    <property type="molecule type" value="Genomic_DNA"/>
</dbReference>
<proteinExistence type="predicted"/>
<dbReference type="InterPro" id="IPR036259">
    <property type="entry name" value="MFS_trans_sf"/>
</dbReference>
<reference evidence="2 3" key="1">
    <citation type="submission" date="2024-09" db="EMBL/GenBank/DDBJ databases">
        <authorList>
            <person name="Sun Q."/>
            <person name="Mori K."/>
        </authorList>
    </citation>
    <scope>NUCLEOTIDE SEQUENCE [LARGE SCALE GENOMIC DNA]</scope>
    <source>
        <strain evidence="2 3">NCAIM B.02301</strain>
    </source>
</reference>
<keyword evidence="1" id="KW-1133">Transmembrane helix</keyword>
<evidence type="ECO:0000313" key="3">
    <source>
        <dbReference type="Proteomes" id="UP001589833"/>
    </source>
</evidence>
<dbReference type="Proteomes" id="UP001589833">
    <property type="component" value="Unassembled WGS sequence"/>
</dbReference>
<keyword evidence="1" id="KW-0812">Transmembrane</keyword>
<accession>A0ABV6NHT3</accession>
<feature type="transmembrane region" description="Helical" evidence="1">
    <location>
        <begin position="85"/>
        <end position="105"/>
    </location>
</feature>
<evidence type="ECO:0008006" key="4">
    <source>
        <dbReference type="Google" id="ProtNLM"/>
    </source>
</evidence>
<keyword evidence="1" id="KW-0472">Membrane</keyword>
<organism evidence="2 3">
    <name type="scientific">Halalkalibacter alkalisediminis</name>
    <dbReference type="NCBI Taxonomy" id="935616"/>
    <lineage>
        <taxon>Bacteria</taxon>
        <taxon>Bacillati</taxon>
        <taxon>Bacillota</taxon>
        <taxon>Bacilli</taxon>
        <taxon>Bacillales</taxon>
        <taxon>Bacillaceae</taxon>
        <taxon>Halalkalibacter</taxon>
    </lineage>
</organism>
<protein>
    <recommendedName>
        <fullName evidence="4">Glycine zipper family protein</fullName>
    </recommendedName>
</protein>
<comment type="caution">
    <text evidence="2">The sequence shown here is derived from an EMBL/GenBank/DDBJ whole genome shotgun (WGS) entry which is preliminary data.</text>
</comment>
<feature type="transmembrane region" description="Helical" evidence="1">
    <location>
        <begin position="7"/>
        <end position="33"/>
    </location>
</feature>
<name>A0ABV6NHT3_9BACI</name>
<sequence length="128" mass="13836">MIIGIGAGVIIGMLFNTMTILEGVMGGVMGGLMGAMMGEMLPVKSIYIVSITLLVIFFIALLLLSKSIKQEAGIVKEPQPSGMQIKSLSILISCITVAMFMMVVFGSSYNTNNPIHTDHMHKDHHHTE</sequence>